<feature type="transmembrane region" description="Helical" evidence="7">
    <location>
        <begin position="173"/>
        <end position="193"/>
    </location>
</feature>
<dbReference type="InterPro" id="IPR013122">
    <property type="entry name" value="PKD1_2_channel"/>
</dbReference>
<accession>A0A6P5ALA3</accession>
<evidence type="ECO:0000259" key="8">
    <source>
        <dbReference type="Pfam" id="PF08016"/>
    </source>
</evidence>
<feature type="region of interest" description="Disordered" evidence="6">
    <location>
        <begin position="89"/>
        <end position="156"/>
    </location>
</feature>
<evidence type="ECO:0000313" key="10">
    <source>
        <dbReference type="RefSeq" id="XP_019647004.1"/>
    </source>
</evidence>
<dbReference type="PANTHER" id="PTHR10877:SF194">
    <property type="entry name" value="LOCATION OF VULVA DEFECTIVE 1"/>
    <property type="match status" value="1"/>
</dbReference>
<comment type="similarity">
    <text evidence="2">Belongs to the polycystin family.</text>
</comment>
<dbReference type="PRINTS" id="PR01433">
    <property type="entry name" value="POLYCYSTIN2"/>
</dbReference>
<keyword evidence="3 7" id="KW-0812">Transmembrane</keyword>
<evidence type="ECO:0000256" key="7">
    <source>
        <dbReference type="SAM" id="Phobius"/>
    </source>
</evidence>
<feature type="transmembrane region" description="Helical" evidence="7">
    <location>
        <begin position="213"/>
        <end position="235"/>
    </location>
</feature>
<dbReference type="Gene3D" id="1.10.287.70">
    <property type="match status" value="1"/>
</dbReference>
<dbReference type="PANTHER" id="PTHR10877">
    <property type="entry name" value="POLYCYSTIN FAMILY MEMBER"/>
    <property type="match status" value="1"/>
</dbReference>
<dbReference type="InterPro" id="IPR003915">
    <property type="entry name" value="PKD_2"/>
</dbReference>
<feature type="compositionally biased region" description="Polar residues" evidence="6">
    <location>
        <begin position="512"/>
        <end position="521"/>
    </location>
</feature>
<name>A0A6P5ALA3_BRABE</name>
<feature type="region of interest" description="Disordered" evidence="6">
    <location>
        <begin position="39"/>
        <end position="65"/>
    </location>
</feature>
<keyword evidence="4 7" id="KW-1133">Transmembrane helix</keyword>
<dbReference type="Proteomes" id="UP000515135">
    <property type="component" value="Unplaced"/>
</dbReference>
<evidence type="ECO:0000256" key="1">
    <source>
        <dbReference type="ARBA" id="ARBA00004141"/>
    </source>
</evidence>
<proteinExistence type="inferred from homology"/>
<dbReference type="Pfam" id="PF08016">
    <property type="entry name" value="PKD_channel"/>
    <property type="match status" value="1"/>
</dbReference>
<evidence type="ECO:0000313" key="9">
    <source>
        <dbReference type="Proteomes" id="UP000515135"/>
    </source>
</evidence>
<dbReference type="InterPro" id="IPR051223">
    <property type="entry name" value="Polycystin"/>
</dbReference>
<feature type="region of interest" description="Disordered" evidence="6">
    <location>
        <begin position="471"/>
        <end position="554"/>
    </location>
</feature>
<evidence type="ECO:0000256" key="6">
    <source>
        <dbReference type="SAM" id="MobiDB-lite"/>
    </source>
</evidence>
<feature type="compositionally biased region" description="Basic and acidic residues" evidence="6">
    <location>
        <begin position="633"/>
        <end position="646"/>
    </location>
</feature>
<gene>
    <name evidence="10" type="primary">LOC109487452</name>
</gene>
<reference evidence="10" key="1">
    <citation type="submission" date="2025-08" db="UniProtKB">
        <authorList>
            <consortium name="RefSeq"/>
        </authorList>
    </citation>
    <scope>IDENTIFICATION</scope>
    <source>
        <tissue evidence="10">Gonad</tissue>
    </source>
</reference>
<feature type="compositionally biased region" description="Basic and acidic residues" evidence="6">
    <location>
        <begin position="580"/>
        <end position="589"/>
    </location>
</feature>
<dbReference type="FunFam" id="1.10.287.70:FF:000216">
    <property type="entry name" value="Polycystic kidney disease 1b"/>
    <property type="match status" value="1"/>
</dbReference>
<keyword evidence="5 7" id="KW-0472">Membrane</keyword>
<dbReference type="GO" id="GO:0005262">
    <property type="term" value="F:calcium channel activity"/>
    <property type="evidence" value="ECO:0007669"/>
    <property type="project" value="TreeGrafter"/>
</dbReference>
<feature type="region of interest" description="Disordered" evidence="6">
    <location>
        <begin position="568"/>
        <end position="693"/>
    </location>
</feature>
<dbReference type="GeneID" id="109487452"/>
<feature type="region of interest" description="Disordered" evidence="6">
    <location>
        <begin position="718"/>
        <end position="738"/>
    </location>
</feature>
<evidence type="ECO:0000256" key="3">
    <source>
        <dbReference type="ARBA" id="ARBA00022692"/>
    </source>
</evidence>
<dbReference type="RefSeq" id="XP_019647004.1">
    <property type="nucleotide sequence ID" value="XM_019791445.1"/>
</dbReference>
<dbReference type="GO" id="GO:0016020">
    <property type="term" value="C:membrane"/>
    <property type="evidence" value="ECO:0007669"/>
    <property type="project" value="UniProtKB-SubCell"/>
</dbReference>
<evidence type="ECO:0000256" key="4">
    <source>
        <dbReference type="ARBA" id="ARBA00022989"/>
    </source>
</evidence>
<feature type="compositionally biased region" description="Polar residues" evidence="6">
    <location>
        <begin position="125"/>
        <end position="134"/>
    </location>
</feature>
<feature type="domain" description="Polycystin cation channel PKD1/PKD2" evidence="8">
    <location>
        <begin position="164"/>
        <end position="302"/>
    </location>
</feature>
<comment type="subcellular location">
    <subcellularLocation>
        <location evidence="1">Membrane</location>
        <topology evidence="1">Multi-pass membrane protein</topology>
    </subcellularLocation>
</comment>
<feature type="compositionally biased region" description="Basic residues" evidence="6">
    <location>
        <begin position="605"/>
        <end position="627"/>
    </location>
</feature>
<dbReference type="KEGG" id="bbel:109487452"/>
<evidence type="ECO:0000256" key="5">
    <source>
        <dbReference type="ARBA" id="ARBA00023136"/>
    </source>
</evidence>
<feature type="compositionally biased region" description="Pro residues" evidence="6">
    <location>
        <begin position="672"/>
        <end position="683"/>
    </location>
</feature>
<feature type="transmembrane region" description="Helical" evidence="7">
    <location>
        <begin position="273"/>
        <end position="296"/>
    </location>
</feature>
<evidence type="ECO:0000256" key="2">
    <source>
        <dbReference type="ARBA" id="ARBA00007200"/>
    </source>
</evidence>
<feature type="transmembrane region" description="Helical" evidence="7">
    <location>
        <begin position="247"/>
        <end position="266"/>
    </location>
</feature>
<keyword evidence="9" id="KW-1185">Reference proteome</keyword>
<feature type="region of interest" description="Disordered" evidence="6">
    <location>
        <begin position="354"/>
        <end position="397"/>
    </location>
</feature>
<dbReference type="AlphaFoldDB" id="A0A6P5ALA3"/>
<dbReference type="GO" id="GO:0050982">
    <property type="term" value="P:detection of mechanical stimulus"/>
    <property type="evidence" value="ECO:0007669"/>
    <property type="project" value="TreeGrafter"/>
</dbReference>
<dbReference type="OrthoDB" id="10556945at2759"/>
<dbReference type="GO" id="GO:0005509">
    <property type="term" value="F:calcium ion binding"/>
    <property type="evidence" value="ECO:0007669"/>
    <property type="project" value="InterPro"/>
</dbReference>
<organism evidence="9 10">
    <name type="scientific">Branchiostoma belcheri</name>
    <name type="common">Amphioxus</name>
    <dbReference type="NCBI Taxonomy" id="7741"/>
    <lineage>
        <taxon>Eukaryota</taxon>
        <taxon>Metazoa</taxon>
        <taxon>Chordata</taxon>
        <taxon>Cephalochordata</taxon>
        <taxon>Leptocardii</taxon>
        <taxon>Amphioxiformes</taxon>
        <taxon>Branchiostomatidae</taxon>
        <taxon>Branchiostoma</taxon>
    </lineage>
</organism>
<feature type="compositionally biased region" description="Basic and acidic residues" evidence="6">
    <location>
        <begin position="536"/>
        <end position="548"/>
    </location>
</feature>
<feature type="region of interest" description="Disordered" evidence="6">
    <location>
        <begin position="427"/>
        <end position="450"/>
    </location>
</feature>
<protein>
    <submittedName>
        <fullName evidence="10">Uncharacterized protein LOC109487452</fullName>
    </submittedName>
</protein>
<sequence length="738" mass="81373">MNEPVENPTDPADAFDVTDLPGRVEHLLHYVYGQYGGDITVDQPQNTMQASSPSETPDSEDVDDELKYLRNDESPTASLDSFELQLQHGQTPLGHPRDQIRTTSRGNTPPDRASVSPVTPREGPSPQSYGSKTPSPVGGAVRSTPPAKSDTKKSSKSDEKRFYHKSAAWWNDVYSYVLACLVFASIAKFLALLRFNGRMAMLSYVIRRATNELVHFTVMFFVIFLAYCQVTYLLLGTTLAGFGTFQASLEMMFAILLGDVDLSWVLKASPLSCVFLLTFILTLVMVIVNMFLAILVDSMKHVKDDVRRLKRENELTDFMIHRLKAMFKLADKTSHPSIKTTTPQPELKPSIRTTHEVATSPLPSPRTIPGVENTTEEKGQVAETSQMDKPVENPTDPAGAFDVTDLPGRVEHLLHYVYGQYGGDITIDRPQSTAEASSPSESPDSEDVDEELKYLRNDETSPTASLDSFELQLQHGQTPLGHPRDQIRTTSRSNTPPDRVSVSPVTPREGPSPQSYGSKTPSPVGGAVLSTPPAKSDTKKSSKSDEKRFYHKVSTSLSVDVVVHIASKESSVAEDLTDPDPDRPKKNLDVDTLSSKPPISPRVPSTHKKQNADKKRPRSDRRQKMTRRSSVSPKRDSQRDVKKSEYEDFGDATWGRAGARSATSSPVDTDCPSPPYPPPPRPFLPSREGSTTVQLATGWRRPRVQKLKFRHSMAGNISEVGDSDKASGLPAFTPAPQS</sequence>
<feature type="compositionally biased region" description="Polar residues" evidence="6">
    <location>
        <begin position="42"/>
        <end position="56"/>
    </location>
</feature>